<reference evidence="3" key="1">
    <citation type="journal article" date="2021" name="PeerJ">
        <title>Extensive microbial diversity within the chicken gut microbiome revealed by metagenomics and culture.</title>
        <authorList>
            <person name="Gilroy R."/>
            <person name="Ravi A."/>
            <person name="Getino M."/>
            <person name="Pursley I."/>
            <person name="Horton D.L."/>
            <person name="Alikhan N.F."/>
            <person name="Baker D."/>
            <person name="Gharbi K."/>
            <person name="Hall N."/>
            <person name="Watson M."/>
            <person name="Adriaenssens E.M."/>
            <person name="Foster-Nyarko E."/>
            <person name="Jarju S."/>
            <person name="Secka A."/>
            <person name="Antonio M."/>
            <person name="Oren A."/>
            <person name="Chaudhuri R.R."/>
            <person name="La Ragione R."/>
            <person name="Hildebrand F."/>
            <person name="Pallen M.J."/>
        </authorList>
    </citation>
    <scope>NUCLEOTIDE SEQUENCE</scope>
    <source>
        <strain evidence="3">578</strain>
    </source>
</reference>
<feature type="compositionally biased region" description="Polar residues" evidence="1">
    <location>
        <begin position="147"/>
        <end position="160"/>
    </location>
</feature>
<evidence type="ECO:0000256" key="2">
    <source>
        <dbReference type="SAM" id="SignalP"/>
    </source>
</evidence>
<feature type="compositionally biased region" description="Low complexity" evidence="1">
    <location>
        <begin position="168"/>
        <end position="180"/>
    </location>
</feature>
<organism evidence="3 4">
    <name type="scientific">Aeriscardovia aeriphila</name>
    <dbReference type="NCBI Taxonomy" id="218139"/>
    <lineage>
        <taxon>Bacteria</taxon>
        <taxon>Bacillati</taxon>
        <taxon>Actinomycetota</taxon>
        <taxon>Actinomycetes</taxon>
        <taxon>Bifidobacteriales</taxon>
        <taxon>Bifidobacteriaceae</taxon>
        <taxon>Aeriscardovia</taxon>
    </lineage>
</organism>
<reference evidence="3" key="2">
    <citation type="submission" date="2021-09" db="EMBL/GenBank/DDBJ databases">
        <authorList>
            <person name="Gilroy R."/>
        </authorList>
    </citation>
    <scope>NUCLEOTIDE SEQUENCE</scope>
    <source>
        <strain evidence="3">578</strain>
    </source>
</reference>
<feature type="chain" id="PRO_5038628150" evidence="2">
    <location>
        <begin position="29"/>
        <end position="579"/>
    </location>
</feature>
<sequence>MQHMGHMMRKSAATAITLALLTSLTACSSQPSSNTGFPAHSRVGLLLPADPSALQSSMSLNSWASLAKRTQQALQKSGFSSSSITTQYARDAVQQAQQLEKLEQQWSSEASENSSSSTDLKGNTLFLCAPRVEPVTSLWGGLTSPSVSLDSSGFHSTPETSEGDTEQDVSSSSSDYQSENSESDKHTSYSQHGDTSRSSSSLSSSSDSAGSSKSSDSAHSEGSNDSAADDTALEDDEELDAARSRSAELVRTLSARGVRVVGCSDLVSAHMDAYVDMATPESIGVLQAREALSKIRANTLSASNPAQVLLLVPGNPRNEASKDFLSGVFSVLETPLQQGVIQLVGLPEVRSLSSFLDSSAARDFYFGSDLYSADISRRLTSLLDDLIEQQGGTTASNGLMKALPFVRSSTIALDAVIAGTDYISTQLVSVLTSKGYQGSAADINPDVSLSGIVNSLSGKKVLNKHKVPYPANTLPSAEFNSMWPVISGYGAIDVPSIVSGKEWVTGISNEESIASLFALLARNAALHKKLAAKVSELEGMTLSSRASRTLISVDLVPISSSQVKNLIKEGYISAADAGL</sequence>
<proteinExistence type="predicted"/>
<accession>A0A921FUL9</accession>
<keyword evidence="2" id="KW-0732">Signal</keyword>
<feature type="compositionally biased region" description="Acidic residues" evidence="1">
    <location>
        <begin position="227"/>
        <end position="239"/>
    </location>
</feature>
<feature type="compositionally biased region" description="Low complexity" evidence="1">
    <location>
        <begin position="196"/>
        <end position="223"/>
    </location>
</feature>
<gene>
    <name evidence="3" type="ORF">K8U78_04085</name>
</gene>
<comment type="caution">
    <text evidence="3">The sequence shown here is derived from an EMBL/GenBank/DDBJ whole genome shotgun (WGS) entry which is preliminary data.</text>
</comment>
<protein>
    <submittedName>
        <fullName evidence="3">Uncharacterized protein</fullName>
    </submittedName>
</protein>
<dbReference type="AlphaFoldDB" id="A0A921FUL9"/>
<evidence type="ECO:0000313" key="3">
    <source>
        <dbReference type="EMBL" id="HJF18319.1"/>
    </source>
</evidence>
<evidence type="ECO:0000313" key="4">
    <source>
        <dbReference type="Proteomes" id="UP000715651"/>
    </source>
</evidence>
<feature type="signal peptide" evidence="2">
    <location>
        <begin position="1"/>
        <end position="28"/>
    </location>
</feature>
<dbReference type="EMBL" id="DYWK01000006">
    <property type="protein sequence ID" value="HJF18319.1"/>
    <property type="molecule type" value="Genomic_DNA"/>
</dbReference>
<dbReference type="Gene3D" id="3.40.50.2300">
    <property type="match status" value="1"/>
</dbReference>
<evidence type="ECO:0000256" key="1">
    <source>
        <dbReference type="SAM" id="MobiDB-lite"/>
    </source>
</evidence>
<feature type="region of interest" description="Disordered" evidence="1">
    <location>
        <begin position="147"/>
        <end position="240"/>
    </location>
</feature>
<dbReference type="Proteomes" id="UP000715651">
    <property type="component" value="Unassembled WGS sequence"/>
</dbReference>
<name>A0A921FUL9_9BIFI</name>